<organism evidence="2 3">
    <name type="scientific">Tuber borchii</name>
    <name type="common">White truffle</name>
    <dbReference type="NCBI Taxonomy" id="42251"/>
    <lineage>
        <taxon>Eukaryota</taxon>
        <taxon>Fungi</taxon>
        <taxon>Dikarya</taxon>
        <taxon>Ascomycota</taxon>
        <taxon>Pezizomycotina</taxon>
        <taxon>Pezizomycetes</taxon>
        <taxon>Pezizales</taxon>
        <taxon>Tuberaceae</taxon>
        <taxon>Tuber</taxon>
    </lineage>
</organism>
<dbReference type="Proteomes" id="UP000244722">
    <property type="component" value="Unassembled WGS sequence"/>
</dbReference>
<evidence type="ECO:0000256" key="1">
    <source>
        <dbReference type="SAM" id="MobiDB-lite"/>
    </source>
</evidence>
<reference evidence="2 3" key="1">
    <citation type="submission" date="2017-04" db="EMBL/GenBank/DDBJ databases">
        <title>Draft genome sequence of Tuber borchii Vittad., a whitish edible truffle.</title>
        <authorList>
            <consortium name="DOE Joint Genome Institute"/>
            <person name="Murat C."/>
            <person name="Kuo A."/>
            <person name="Barry K.W."/>
            <person name="Clum A."/>
            <person name="Dockter R.B."/>
            <person name="Fauchery L."/>
            <person name="Iotti M."/>
            <person name="Kohler A."/>
            <person name="Labutti K."/>
            <person name="Lindquist E.A."/>
            <person name="Lipzen A."/>
            <person name="Ohm R.A."/>
            <person name="Wang M."/>
            <person name="Grigoriev I.V."/>
            <person name="Zambonelli A."/>
            <person name="Martin F.M."/>
        </authorList>
    </citation>
    <scope>NUCLEOTIDE SEQUENCE [LARGE SCALE GENOMIC DNA]</scope>
    <source>
        <strain evidence="2 3">Tbo3840</strain>
    </source>
</reference>
<name>A0A2T6ZHP9_TUBBO</name>
<gene>
    <name evidence="2" type="ORF">B9Z19DRAFT_1132149</name>
</gene>
<feature type="region of interest" description="Disordered" evidence="1">
    <location>
        <begin position="84"/>
        <end position="103"/>
    </location>
</feature>
<sequence>MAMSSKGFCLFSYRNMESECVMDDLEHLRSKALPEIALSINQQLHSSLGGRSPYKVMFNRKLRWEESIPIHSRLQQTLNNIPEEEPNLESRSQHTSSHDQESETLNLEILPESIDSGIGIPFSFNDSDNSGTNEDYLSSNLELEVEEQVLTILAVPHNQTAIENMVVQTVLEEAIQNKAAKTSARSAHKYSKQYTIEHFSAGDIPKVILIATNCKQNMVFSKNHYPVSALLRVLEAAGINISIPTTLMSTEITLHDLNAVEDGRVFGARFNVPYIAHQ</sequence>
<dbReference type="AlphaFoldDB" id="A0A2T6ZHP9"/>
<dbReference type="OrthoDB" id="5794558at2759"/>
<protein>
    <submittedName>
        <fullName evidence="2">Uncharacterized protein</fullName>
    </submittedName>
</protein>
<dbReference type="EMBL" id="NESQ01000258">
    <property type="protein sequence ID" value="PUU74944.1"/>
    <property type="molecule type" value="Genomic_DNA"/>
</dbReference>
<evidence type="ECO:0000313" key="3">
    <source>
        <dbReference type="Proteomes" id="UP000244722"/>
    </source>
</evidence>
<accession>A0A2T6ZHP9</accession>
<keyword evidence="3" id="KW-1185">Reference proteome</keyword>
<proteinExistence type="predicted"/>
<comment type="caution">
    <text evidence="2">The sequence shown here is derived from an EMBL/GenBank/DDBJ whole genome shotgun (WGS) entry which is preliminary data.</text>
</comment>
<evidence type="ECO:0000313" key="2">
    <source>
        <dbReference type="EMBL" id="PUU74944.1"/>
    </source>
</evidence>